<dbReference type="OrthoDB" id="73307at2759"/>
<dbReference type="InterPro" id="IPR036873">
    <property type="entry name" value="Rhodanese-like_dom_sf"/>
</dbReference>
<dbReference type="PANTHER" id="PTHR13297">
    <property type="entry name" value="TBC1 DOMAIN FAMILY MEMBER 23-RELATED"/>
    <property type="match status" value="1"/>
</dbReference>
<dbReference type="Gene3D" id="3.40.250.10">
    <property type="entry name" value="Rhodanese-like domain"/>
    <property type="match status" value="1"/>
</dbReference>
<feature type="domain" description="Rhodanese" evidence="7">
    <location>
        <begin position="386"/>
        <end position="431"/>
    </location>
</feature>
<dbReference type="PROSITE" id="PS50086">
    <property type="entry name" value="TBC_RABGAP"/>
    <property type="match status" value="1"/>
</dbReference>
<protein>
    <recommendedName>
        <fullName evidence="2">TBC1 domain family member 23</fullName>
    </recommendedName>
</protein>
<dbReference type="AlphaFoldDB" id="A0A1W2W5N9"/>
<accession>F6TMR2</accession>
<accession>A0A1W2W5N9</accession>
<feature type="domain" description="Rab-GAP TBC" evidence="6">
    <location>
        <begin position="71"/>
        <end position="262"/>
    </location>
</feature>
<dbReference type="GO" id="GO:0099041">
    <property type="term" value="P:vesicle tethering to Golgi"/>
    <property type="evidence" value="ECO:0000318"/>
    <property type="project" value="GO_Central"/>
</dbReference>
<comment type="subcellular location">
    <subcellularLocation>
        <location evidence="1">Golgi apparatus</location>
        <location evidence="1">trans-Golgi network</location>
    </subcellularLocation>
</comment>
<dbReference type="RefSeq" id="XP_002125088.1">
    <property type="nucleotide sequence ID" value="XM_002125052.5"/>
</dbReference>
<evidence type="ECO:0000256" key="1">
    <source>
        <dbReference type="ARBA" id="ARBA00004601"/>
    </source>
</evidence>
<dbReference type="SUPFAM" id="SSF47923">
    <property type="entry name" value="Ypt/Rab-GAP domain of gyp1p"/>
    <property type="match status" value="1"/>
</dbReference>
<dbReference type="Proteomes" id="UP000008144">
    <property type="component" value="Chromosome 7"/>
</dbReference>
<dbReference type="STRING" id="7719.ENSCINP00000017806"/>
<reference evidence="9" key="1">
    <citation type="journal article" date="2002" name="Science">
        <title>The draft genome of Ciona intestinalis: insights into chordate and vertebrate origins.</title>
        <authorList>
            <person name="Dehal P."/>
            <person name="Satou Y."/>
            <person name="Campbell R.K."/>
            <person name="Chapman J."/>
            <person name="Degnan B."/>
            <person name="De Tomaso A."/>
            <person name="Davidson B."/>
            <person name="Di Gregorio A."/>
            <person name="Gelpke M."/>
            <person name="Goodstein D.M."/>
            <person name="Harafuji N."/>
            <person name="Hastings K.E."/>
            <person name="Ho I."/>
            <person name="Hotta K."/>
            <person name="Huang W."/>
            <person name="Kawashima T."/>
            <person name="Lemaire P."/>
            <person name="Martinez D."/>
            <person name="Meinertzhagen I.A."/>
            <person name="Necula S."/>
            <person name="Nonaka M."/>
            <person name="Putnam N."/>
            <person name="Rash S."/>
            <person name="Saiga H."/>
            <person name="Satake M."/>
            <person name="Terry A."/>
            <person name="Yamada L."/>
            <person name="Wang H.G."/>
            <person name="Awazu S."/>
            <person name="Azumi K."/>
            <person name="Boore J."/>
            <person name="Branno M."/>
            <person name="Chin-Bow S."/>
            <person name="DeSantis R."/>
            <person name="Doyle S."/>
            <person name="Francino P."/>
            <person name="Keys D.N."/>
            <person name="Haga S."/>
            <person name="Hayashi H."/>
            <person name="Hino K."/>
            <person name="Imai K.S."/>
            <person name="Inaba K."/>
            <person name="Kano S."/>
            <person name="Kobayashi K."/>
            <person name="Kobayashi M."/>
            <person name="Lee B.I."/>
            <person name="Makabe K.W."/>
            <person name="Manohar C."/>
            <person name="Matassi G."/>
            <person name="Medina M."/>
            <person name="Mochizuki Y."/>
            <person name="Mount S."/>
            <person name="Morishita T."/>
            <person name="Miura S."/>
            <person name="Nakayama A."/>
            <person name="Nishizaka S."/>
            <person name="Nomoto H."/>
            <person name="Ohta F."/>
            <person name="Oishi K."/>
            <person name="Rigoutsos I."/>
            <person name="Sano M."/>
            <person name="Sasaki A."/>
            <person name="Sasakura Y."/>
            <person name="Shoguchi E."/>
            <person name="Shin-i T."/>
            <person name="Spagnuolo A."/>
            <person name="Stainier D."/>
            <person name="Suzuki M.M."/>
            <person name="Tassy O."/>
            <person name="Takatori N."/>
            <person name="Tokuoka M."/>
            <person name="Yagi K."/>
            <person name="Yoshizaki F."/>
            <person name="Wada S."/>
            <person name="Zhang C."/>
            <person name="Hyatt P.D."/>
            <person name="Larimer F."/>
            <person name="Detter C."/>
            <person name="Doggett N."/>
            <person name="Glavina T."/>
            <person name="Hawkins T."/>
            <person name="Richardson P."/>
            <person name="Lucas S."/>
            <person name="Kohara Y."/>
            <person name="Levine M."/>
            <person name="Satoh N."/>
            <person name="Rokhsar D.S."/>
        </authorList>
    </citation>
    <scope>NUCLEOTIDE SEQUENCE [LARGE SCALE GENOMIC DNA]</scope>
</reference>
<dbReference type="OMA" id="CTMWDLY"/>
<dbReference type="InterPro" id="IPR000195">
    <property type="entry name" value="Rab-GAP-TBC_dom"/>
</dbReference>
<dbReference type="CDD" id="cd20788">
    <property type="entry name" value="TBC1D23_C-like"/>
    <property type="match status" value="1"/>
</dbReference>
<dbReference type="GO" id="GO:0005802">
    <property type="term" value="C:trans-Golgi network"/>
    <property type="evidence" value="ECO:0000318"/>
    <property type="project" value="GO_Central"/>
</dbReference>
<keyword evidence="3" id="KW-0217">Developmental protein</keyword>
<evidence type="ECO:0000259" key="7">
    <source>
        <dbReference type="PROSITE" id="PS50206"/>
    </source>
</evidence>
<reference evidence="8" key="3">
    <citation type="submission" date="2025-08" db="UniProtKB">
        <authorList>
            <consortium name="Ensembl"/>
        </authorList>
    </citation>
    <scope>IDENTIFICATION</scope>
</reference>
<evidence type="ECO:0000256" key="5">
    <source>
        <dbReference type="SAM" id="MobiDB-lite"/>
    </source>
</evidence>
<dbReference type="InterPro" id="IPR039755">
    <property type="entry name" value="TBC1D23"/>
</dbReference>
<gene>
    <name evidence="8" type="primary">LOC100184699</name>
</gene>
<dbReference type="eggNOG" id="KOG3636">
    <property type="taxonomic scope" value="Eukaryota"/>
</dbReference>
<dbReference type="EMBL" id="EAAA01002473">
    <property type="status" value="NOT_ANNOTATED_CDS"/>
    <property type="molecule type" value="Genomic_DNA"/>
</dbReference>
<dbReference type="GeneID" id="100184699"/>
<dbReference type="FunCoup" id="A0A1W2W5N9">
    <property type="interactions" value="818"/>
</dbReference>
<dbReference type="KEGG" id="cin:100184699"/>
<evidence type="ECO:0000256" key="4">
    <source>
        <dbReference type="ARBA" id="ARBA00023034"/>
    </source>
</evidence>
<dbReference type="InterPro" id="IPR045799">
    <property type="entry name" value="TBC1D23_C"/>
</dbReference>
<dbReference type="PROSITE" id="PS50206">
    <property type="entry name" value="RHODANESE_3"/>
    <property type="match status" value="1"/>
</dbReference>
<dbReference type="GO" id="GO:0005829">
    <property type="term" value="C:cytosol"/>
    <property type="evidence" value="ECO:0007669"/>
    <property type="project" value="GOC"/>
</dbReference>
<dbReference type="PANTHER" id="PTHR13297:SF5">
    <property type="entry name" value="TBC1 DOMAIN FAMILY MEMBER 23"/>
    <property type="match status" value="1"/>
</dbReference>
<dbReference type="SMART" id="SM00164">
    <property type="entry name" value="TBC"/>
    <property type="match status" value="1"/>
</dbReference>
<dbReference type="InterPro" id="IPR001763">
    <property type="entry name" value="Rhodanese-like_dom"/>
</dbReference>
<name>A0A1W2W5N9_CIOIN</name>
<dbReference type="GO" id="GO:0042147">
    <property type="term" value="P:retrograde transport, endosome to Golgi"/>
    <property type="evidence" value="ECO:0000318"/>
    <property type="project" value="GO_Central"/>
</dbReference>
<keyword evidence="4" id="KW-0333">Golgi apparatus</keyword>
<proteinExistence type="predicted"/>
<evidence type="ECO:0000313" key="9">
    <source>
        <dbReference type="Proteomes" id="UP000008144"/>
    </source>
</evidence>
<feature type="compositionally biased region" description="Low complexity" evidence="5">
    <location>
        <begin position="12"/>
        <end position="21"/>
    </location>
</feature>
<evidence type="ECO:0000313" key="8">
    <source>
        <dbReference type="Ensembl" id="ENSCINP00000017806.3"/>
    </source>
</evidence>
<feature type="compositionally biased region" description="Acidic residues" evidence="5">
    <location>
        <begin position="1"/>
        <end position="11"/>
    </location>
</feature>
<keyword evidence="9" id="KW-1185">Reference proteome</keyword>
<dbReference type="SUPFAM" id="SSF52821">
    <property type="entry name" value="Rhodanese/Cell cycle control phosphatase"/>
    <property type="match status" value="1"/>
</dbReference>
<dbReference type="Ensembl" id="ENSCINT00000017806.3">
    <property type="protein sequence ID" value="ENSCINP00000017806.3"/>
    <property type="gene ID" value="ENSCING00000008736.3"/>
</dbReference>
<dbReference type="InterPro" id="IPR035969">
    <property type="entry name" value="Rab-GAP_TBC_sf"/>
</dbReference>
<dbReference type="Pfam" id="PF00566">
    <property type="entry name" value="RabGAP-TBC"/>
    <property type="match status" value="1"/>
</dbReference>
<organism evidence="8 9">
    <name type="scientific">Ciona intestinalis</name>
    <name type="common">Transparent sea squirt</name>
    <name type="synonym">Ascidia intestinalis</name>
    <dbReference type="NCBI Taxonomy" id="7719"/>
    <lineage>
        <taxon>Eukaryota</taxon>
        <taxon>Metazoa</taxon>
        <taxon>Chordata</taxon>
        <taxon>Tunicata</taxon>
        <taxon>Ascidiacea</taxon>
        <taxon>Phlebobranchia</taxon>
        <taxon>Cionidae</taxon>
        <taxon>Ciona</taxon>
    </lineage>
</organism>
<dbReference type="Pfam" id="PF19430">
    <property type="entry name" value="TBC1D23_C"/>
    <property type="match status" value="1"/>
</dbReference>
<feature type="compositionally biased region" description="Polar residues" evidence="5">
    <location>
        <begin position="512"/>
        <end position="529"/>
    </location>
</feature>
<feature type="region of interest" description="Disordered" evidence="5">
    <location>
        <begin position="509"/>
        <end position="529"/>
    </location>
</feature>
<dbReference type="GeneTree" id="ENSGT00390000000191"/>
<reference evidence="8" key="4">
    <citation type="submission" date="2025-09" db="UniProtKB">
        <authorList>
            <consortium name="Ensembl"/>
        </authorList>
    </citation>
    <scope>IDENTIFICATION</scope>
</reference>
<feature type="region of interest" description="Disordered" evidence="5">
    <location>
        <begin position="565"/>
        <end position="612"/>
    </location>
</feature>
<evidence type="ECO:0000256" key="2">
    <source>
        <dbReference type="ARBA" id="ARBA00014207"/>
    </source>
</evidence>
<dbReference type="Gene3D" id="1.10.472.80">
    <property type="entry name" value="Ypt/Rab-GAP domain of gyp1p, domain 3"/>
    <property type="match status" value="1"/>
</dbReference>
<evidence type="ECO:0000256" key="3">
    <source>
        <dbReference type="ARBA" id="ARBA00022473"/>
    </source>
</evidence>
<reference evidence="8" key="2">
    <citation type="journal article" date="2008" name="Genome Biol.">
        <title>Improved genome assembly and evidence-based global gene model set for the chordate Ciona intestinalis: new insight into intron and operon populations.</title>
        <authorList>
            <person name="Satou Y."/>
            <person name="Mineta K."/>
            <person name="Ogasawara M."/>
            <person name="Sasakura Y."/>
            <person name="Shoguchi E."/>
            <person name="Ueno K."/>
            <person name="Yamada L."/>
            <person name="Matsumoto J."/>
            <person name="Wasserscheid J."/>
            <person name="Dewar K."/>
            <person name="Wiley G.B."/>
            <person name="Macmil S.L."/>
            <person name="Roe B.A."/>
            <person name="Zeller R.W."/>
            <person name="Hastings K.E."/>
            <person name="Lemaire P."/>
            <person name="Lindquist E."/>
            <person name="Endo T."/>
            <person name="Hotta K."/>
            <person name="Inaba K."/>
        </authorList>
    </citation>
    <scope>NUCLEOTIDE SEQUENCE [LARGE SCALE GENOMIC DNA]</scope>
    <source>
        <strain evidence="8">wild type</strain>
    </source>
</reference>
<evidence type="ECO:0000259" key="6">
    <source>
        <dbReference type="PROSITE" id="PS50086"/>
    </source>
</evidence>
<feature type="compositionally biased region" description="Basic and acidic residues" evidence="5">
    <location>
        <begin position="567"/>
        <end position="579"/>
    </location>
</feature>
<feature type="region of interest" description="Disordered" evidence="5">
    <location>
        <begin position="1"/>
        <end position="21"/>
    </location>
</feature>
<dbReference type="InParanoid" id="A0A1W2W5N9"/>
<sequence>MDESQAADLEENVNTSTNSETTFDQLSDFDEAIKQDVDFPCNDNWHLELEEMLNEGFVDQGIIKSVCKCRCLPDKFRTQVWKVCLNVANRGNAMASWDKKLDLPEQDIIRKDCGVLVESVTDESDPELTSSLNSESMIEDCIAVLTFYSKCRAVKYHTDNGWTSVLRPLLGLNLDLGDLYNCFYALQSRYVPRSDLSSSVTAAPFHLLRLLLLYHDPELCNFIDTCQISTQSFTSDWFCALFSSHCSPSVTCGLWDVYLQRSDPFFVFFLALVILVNTKEQIMANSGQQADRAETIKCLSQAPSVLTLEDVDDFCQLASYYSDKTPSSFRRDLGACFYSGAMISSTSKVDSISTDLAQSFCLKVSIPELLLSSQPSYVGDDEEKTQQIRYFVVDCRPAEEYNKGHLLTAFHLDATLMLKEPSEFDAALTSLFAAQDQAIQAGSAAGGEHLCFLGSGCDEDDQYMNMVIAHLLQKRQTYISVARGGFNSLLEYLNEVGIDLSEWVVGAERATPAQSKSTDAANNGDPSNRSKMQFLMKKMAGNLMEKSIIIKDKVTRFIENTEEEWTGPERHIQQNDRSKPYRGTESVFSIGDDNENDEGGAQDSAPGPSEEHHVEIEELSVWKTRPDVKHCFECQAVTLDGNLLPAHLVVTSDQMICLIEVKPKRGRKKPKLTYVKARPPRSLAAVVKITSRRSFPELITFKFGEIISPAEKEEEVEIVAADRYILPEAGTATKSIKHLIIEAEKKKAEQQKDDEAISHDD</sequence>